<evidence type="ECO:0000313" key="3">
    <source>
        <dbReference type="Proteomes" id="UP000295680"/>
    </source>
</evidence>
<gene>
    <name evidence="2" type="ORF">EV192_106589</name>
</gene>
<dbReference type="RefSeq" id="WP_132120895.1">
    <property type="nucleotide sequence ID" value="NZ_SLWS01000006.1"/>
</dbReference>
<sequence>MDILVAVGTLVAAAGGLAGLGSLVTVRSTKRKISADAEKTEADAVQVLSATAVSLLEPAAAQVRSLRADLAAAETKIVTLTDQLADADRRIADLTRDLAKAQAQLDQWTDGG</sequence>
<reference evidence="2 3" key="1">
    <citation type="submission" date="2019-03" db="EMBL/GenBank/DDBJ databases">
        <title>Genomic Encyclopedia of Type Strains, Phase IV (KMG-IV): sequencing the most valuable type-strain genomes for metagenomic binning, comparative biology and taxonomic classification.</title>
        <authorList>
            <person name="Goeker M."/>
        </authorList>
    </citation>
    <scope>NUCLEOTIDE SEQUENCE [LARGE SCALE GENOMIC DNA]</scope>
    <source>
        <strain evidence="2 3">DSM 45934</strain>
    </source>
</reference>
<evidence type="ECO:0000313" key="2">
    <source>
        <dbReference type="EMBL" id="TCO57112.1"/>
    </source>
</evidence>
<proteinExistence type="predicted"/>
<feature type="coiled-coil region" evidence="1">
    <location>
        <begin position="63"/>
        <end position="111"/>
    </location>
</feature>
<organism evidence="2 3">
    <name type="scientific">Actinocrispum wychmicini</name>
    <dbReference type="NCBI Taxonomy" id="1213861"/>
    <lineage>
        <taxon>Bacteria</taxon>
        <taxon>Bacillati</taxon>
        <taxon>Actinomycetota</taxon>
        <taxon>Actinomycetes</taxon>
        <taxon>Pseudonocardiales</taxon>
        <taxon>Pseudonocardiaceae</taxon>
        <taxon>Actinocrispum</taxon>
    </lineage>
</organism>
<dbReference type="AlphaFoldDB" id="A0A4R2JFU1"/>
<name>A0A4R2JFU1_9PSEU</name>
<accession>A0A4R2JFU1</accession>
<dbReference type="Proteomes" id="UP000295680">
    <property type="component" value="Unassembled WGS sequence"/>
</dbReference>
<keyword evidence="3" id="KW-1185">Reference proteome</keyword>
<evidence type="ECO:0000256" key="1">
    <source>
        <dbReference type="SAM" id="Coils"/>
    </source>
</evidence>
<comment type="caution">
    <text evidence="2">The sequence shown here is derived from an EMBL/GenBank/DDBJ whole genome shotgun (WGS) entry which is preliminary data.</text>
</comment>
<keyword evidence="1" id="KW-0175">Coiled coil</keyword>
<protein>
    <submittedName>
        <fullName evidence="2">Uncharacterized protein</fullName>
    </submittedName>
</protein>
<dbReference type="EMBL" id="SLWS01000006">
    <property type="protein sequence ID" value="TCO57112.1"/>
    <property type="molecule type" value="Genomic_DNA"/>
</dbReference>